<reference evidence="3 4" key="1">
    <citation type="journal article" date="2013" name="J. Microbiol.">
        <title>Mucilaginibacter ginsenosidivorax sp. nov., with ginsenoside converting activity isolated from sediment.</title>
        <authorList>
            <person name="Kim J.K."/>
            <person name="Choi T.E."/>
            <person name="Liu Q.M."/>
            <person name="Park H.Y."/>
            <person name="Yi T.H."/>
            <person name="Yoon M.H."/>
            <person name="Kim S.C."/>
            <person name="Im W.T."/>
        </authorList>
    </citation>
    <scope>NUCLEOTIDE SEQUENCE [LARGE SCALE GENOMIC DNA]</scope>
    <source>
        <strain evidence="3 4">KHI28</strain>
    </source>
</reference>
<dbReference type="SUPFAM" id="SSF48452">
    <property type="entry name" value="TPR-like"/>
    <property type="match status" value="1"/>
</dbReference>
<dbReference type="KEGG" id="mgk:FSB76_29430"/>
<organism evidence="3 4">
    <name type="scientific">Mucilaginibacter ginsenosidivorax</name>
    <dbReference type="NCBI Taxonomy" id="862126"/>
    <lineage>
        <taxon>Bacteria</taxon>
        <taxon>Pseudomonadati</taxon>
        <taxon>Bacteroidota</taxon>
        <taxon>Sphingobacteriia</taxon>
        <taxon>Sphingobacteriales</taxon>
        <taxon>Sphingobacteriaceae</taxon>
        <taxon>Mucilaginibacter</taxon>
    </lineage>
</organism>
<name>A0A5B8W8K2_9SPHI</name>
<evidence type="ECO:0000256" key="1">
    <source>
        <dbReference type="PROSITE-ProRule" id="PRU00339"/>
    </source>
</evidence>
<protein>
    <submittedName>
        <fullName evidence="3">Uncharacterized protein</fullName>
    </submittedName>
</protein>
<feature type="signal peptide" evidence="2">
    <location>
        <begin position="1"/>
        <end position="20"/>
    </location>
</feature>
<keyword evidence="4" id="KW-1185">Reference proteome</keyword>
<evidence type="ECO:0000313" key="3">
    <source>
        <dbReference type="EMBL" id="QEC79879.1"/>
    </source>
</evidence>
<dbReference type="Gene3D" id="1.25.40.10">
    <property type="entry name" value="Tetratricopeptide repeat domain"/>
    <property type="match status" value="1"/>
</dbReference>
<accession>A0A5B8W8K2</accession>
<dbReference type="RefSeq" id="WP_147059897.1">
    <property type="nucleotide sequence ID" value="NZ_CP042437.1"/>
</dbReference>
<dbReference type="InterPro" id="IPR019734">
    <property type="entry name" value="TPR_rpt"/>
</dbReference>
<proteinExistence type="predicted"/>
<dbReference type="AlphaFoldDB" id="A0A5B8W8K2"/>
<dbReference type="Proteomes" id="UP000321362">
    <property type="component" value="Chromosome"/>
</dbReference>
<feature type="repeat" description="TPR" evidence="1">
    <location>
        <begin position="59"/>
        <end position="92"/>
    </location>
</feature>
<keyword evidence="1" id="KW-0802">TPR repeat</keyword>
<feature type="chain" id="PRO_5022951779" evidence="2">
    <location>
        <begin position="21"/>
        <end position="394"/>
    </location>
</feature>
<evidence type="ECO:0000313" key="4">
    <source>
        <dbReference type="Proteomes" id="UP000321362"/>
    </source>
</evidence>
<dbReference type="OrthoDB" id="784282at2"/>
<dbReference type="PROSITE" id="PS50005">
    <property type="entry name" value="TPR"/>
    <property type="match status" value="1"/>
</dbReference>
<keyword evidence="2" id="KW-0732">Signal</keyword>
<gene>
    <name evidence="3" type="ORF">FSB76_29430</name>
</gene>
<evidence type="ECO:0000256" key="2">
    <source>
        <dbReference type="SAM" id="SignalP"/>
    </source>
</evidence>
<dbReference type="InterPro" id="IPR011990">
    <property type="entry name" value="TPR-like_helical_dom_sf"/>
</dbReference>
<dbReference type="EMBL" id="CP042437">
    <property type="protein sequence ID" value="QEC79879.1"/>
    <property type="molecule type" value="Genomic_DNA"/>
</dbReference>
<sequence length="394" mass="44919">MGYKKLILLFTLFAALAAKAQENKFAVADSTAEQLYNAGDWKQMIVFGNKAIADSVDFPGLRFKIGYAYMITGNYKAAIEQFDQVLSNNSANFTARLYAYYCNTYLNNDLGASYNAGKLDTATRRSLKLSPFGLIDAELESGLKLPNNSQRDNGFFERIGLSNRLSWRLQLDQSFMFFSQNIFRSLFYDKDADKYLSGKTDRQTEYFVKAQFGVSQQLNVIGSYHYIYTTYRGSVNNSNLGLLGIKYSGRFVDLQADVNFGRLINNTLKQYNTRLNFYPLGNLNLYTTSRASVLNLSGTNSFIYNQALGFKAFNKTWLETSVTFGNQDDYLDADGLYVYNSIDPTKFKCGETVFYQLNAHALLNLNYIYEKKADIYRSVNYNQNSVTLGMIWKF</sequence>